<name>A0ABD5F5X5_ENTAV</name>
<evidence type="ECO:0000313" key="2">
    <source>
        <dbReference type="Proteomes" id="UP001264335"/>
    </source>
</evidence>
<dbReference type="AlphaFoldDB" id="A0ABD5F5X5"/>
<dbReference type="InterPro" id="IPR021512">
    <property type="entry name" value="DUF3173"/>
</dbReference>
<evidence type="ECO:0000313" key="1">
    <source>
        <dbReference type="EMBL" id="MDT2513276.1"/>
    </source>
</evidence>
<comment type="caution">
    <text evidence="1">The sequence shown here is derived from an EMBL/GenBank/DDBJ whole genome shotgun (WGS) entry which is preliminary data.</text>
</comment>
<dbReference type="EMBL" id="JARPWY010000006">
    <property type="protein sequence ID" value="MDT2513276.1"/>
    <property type="molecule type" value="Genomic_DNA"/>
</dbReference>
<organism evidence="1 2">
    <name type="scientific">Enterococcus avium</name>
    <name type="common">Streptococcus avium</name>
    <dbReference type="NCBI Taxonomy" id="33945"/>
    <lineage>
        <taxon>Bacteria</taxon>
        <taxon>Bacillati</taxon>
        <taxon>Bacillota</taxon>
        <taxon>Bacilli</taxon>
        <taxon>Lactobacillales</taxon>
        <taxon>Enterococcaceae</taxon>
        <taxon>Enterococcus</taxon>
    </lineage>
</organism>
<dbReference type="RefSeq" id="WP_010759302.1">
    <property type="nucleotide sequence ID" value="NZ_JARPWU010000013.1"/>
</dbReference>
<dbReference type="Pfam" id="PF11372">
    <property type="entry name" value="DUF3173"/>
    <property type="match status" value="1"/>
</dbReference>
<dbReference type="Proteomes" id="UP001264335">
    <property type="component" value="Unassembled WGS sequence"/>
</dbReference>
<protein>
    <submittedName>
        <fullName evidence="1">DUF3173 domain-containing protein</fullName>
    </submittedName>
</protein>
<gene>
    <name evidence="1" type="ORF">P7D79_03400</name>
</gene>
<accession>A0ABD5F5X5</accession>
<proteinExistence type="predicted"/>
<reference evidence="1 2" key="1">
    <citation type="submission" date="2023-03" db="EMBL/GenBank/DDBJ databases">
        <authorList>
            <person name="Shen W."/>
            <person name="Cai J."/>
        </authorList>
    </citation>
    <scope>NUCLEOTIDE SEQUENCE [LARGE SCALE GENOMIC DNA]</scope>
    <source>
        <strain evidence="1 2">Y2</strain>
    </source>
</reference>
<sequence>MKTATRKDIIDLGFSQYYADKIFKECKRLLVNKGYSFYRNSKIKRIPISIVEEVLHISWEE</sequence>